<keyword evidence="4" id="KW-1185">Reference proteome</keyword>
<evidence type="ECO:0000259" key="2">
    <source>
        <dbReference type="SMART" id="SM00822"/>
    </source>
</evidence>
<dbReference type="PANTHER" id="PTHR42879:SF2">
    <property type="entry name" value="3-OXOACYL-[ACYL-CARRIER-PROTEIN] REDUCTASE FABG"/>
    <property type="match status" value="1"/>
</dbReference>
<proteinExistence type="inferred from homology"/>
<dbReference type="PANTHER" id="PTHR42879">
    <property type="entry name" value="3-OXOACYL-(ACYL-CARRIER-PROTEIN) REDUCTASE"/>
    <property type="match status" value="1"/>
</dbReference>
<organism evidence="3 4">
    <name type="scientific">Sphingomonas natans</name>
    <dbReference type="NCBI Taxonomy" id="3063330"/>
    <lineage>
        <taxon>Bacteria</taxon>
        <taxon>Pseudomonadati</taxon>
        <taxon>Pseudomonadota</taxon>
        <taxon>Alphaproteobacteria</taxon>
        <taxon>Sphingomonadales</taxon>
        <taxon>Sphingomonadaceae</taxon>
        <taxon>Sphingomonas</taxon>
    </lineage>
</organism>
<dbReference type="EMBL" id="JAUOTP010000009">
    <property type="protein sequence ID" value="MDO6416184.1"/>
    <property type="molecule type" value="Genomic_DNA"/>
</dbReference>
<dbReference type="Proteomes" id="UP001169764">
    <property type="component" value="Unassembled WGS sequence"/>
</dbReference>
<dbReference type="CDD" id="cd05233">
    <property type="entry name" value="SDR_c"/>
    <property type="match status" value="1"/>
</dbReference>
<reference evidence="3" key="1">
    <citation type="submission" date="2023-07" db="EMBL/GenBank/DDBJ databases">
        <authorList>
            <person name="Kim M."/>
        </authorList>
    </citation>
    <scope>NUCLEOTIDE SEQUENCE</scope>
    <source>
        <strain evidence="3">BIUV-7</strain>
    </source>
</reference>
<dbReference type="SMART" id="SM00822">
    <property type="entry name" value="PKS_KR"/>
    <property type="match status" value="1"/>
</dbReference>
<comment type="similarity">
    <text evidence="1">Belongs to the short-chain dehydrogenases/reductases (SDR) family.</text>
</comment>
<evidence type="ECO:0000313" key="4">
    <source>
        <dbReference type="Proteomes" id="UP001169764"/>
    </source>
</evidence>
<feature type="domain" description="Ketoreductase" evidence="2">
    <location>
        <begin position="2"/>
        <end position="179"/>
    </location>
</feature>
<evidence type="ECO:0000256" key="1">
    <source>
        <dbReference type="ARBA" id="ARBA00006484"/>
    </source>
</evidence>
<sequence>MKTVLVTGATRGLGLAITRRLVRDGYRVIASGRRMSPELSALSADLEGKISFAPLDLQDTQVIASFARDVLRSHGPIYGLVNNAAAGVNGILGTMHLSDIEHVMRVNAIAPIVLAKHLSRTMAMAGEGRIVNVSSIIARTGFAGLAAYGASKAAVEGLTRSLAREVGKRGVTVNAVAPGFMRTDMTASLEDDKLSTIQRRSALRDLASPEDAAAAVAYLLSADARAVTGTVMTIDAGSTA</sequence>
<gene>
    <name evidence="3" type="ORF">Q4F19_17490</name>
</gene>
<dbReference type="PROSITE" id="PS00061">
    <property type="entry name" value="ADH_SHORT"/>
    <property type="match status" value="1"/>
</dbReference>
<protein>
    <submittedName>
        <fullName evidence="3">SDR family oxidoreductase</fullName>
    </submittedName>
</protein>
<dbReference type="PRINTS" id="PR00081">
    <property type="entry name" value="GDHRDH"/>
</dbReference>
<dbReference type="Pfam" id="PF13561">
    <property type="entry name" value="adh_short_C2"/>
    <property type="match status" value="1"/>
</dbReference>
<accession>A0ABT8YCV9</accession>
<dbReference type="InterPro" id="IPR036291">
    <property type="entry name" value="NAD(P)-bd_dom_sf"/>
</dbReference>
<dbReference type="RefSeq" id="WP_303545331.1">
    <property type="nucleotide sequence ID" value="NZ_JAUOTP010000009.1"/>
</dbReference>
<dbReference type="InterPro" id="IPR050259">
    <property type="entry name" value="SDR"/>
</dbReference>
<dbReference type="InterPro" id="IPR057326">
    <property type="entry name" value="KR_dom"/>
</dbReference>
<dbReference type="Gene3D" id="3.40.50.720">
    <property type="entry name" value="NAD(P)-binding Rossmann-like Domain"/>
    <property type="match status" value="1"/>
</dbReference>
<name>A0ABT8YCV9_9SPHN</name>
<evidence type="ECO:0000313" key="3">
    <source>
        <dbReference type="EMBL" id="MDO6416184.1"/>
    </source>
</evidence>
<dbReference type="InterPro" id="IPR002347">
    <property type="entry name" value="SDR_fam"/>
</dbReference>
<dbReference type="SUPFAM" id="SSF51735">
    <property type="entry name" value="NAD(P)-binding Rossmann-fold domains"/>
    <property type="match status" value="1"/>
</dbReference>
<dbReference type="InterPro" id="IPR020904">
    <property type="entry name" value="Sc_DH/Rdtase_CS"/>
</dbReference>
<dbReference type="PRINTS" id="PR00080">
    <property type="entry name" value="SDRFAMILY"/>
</dbReference>
<comment type="caution">
    <text evidence="3">The sequence shown here is derived from an EMBL/GenBank/DDBJ whole genome shotgun (WGS) entry which is preliminary data.</text>
</comment>